<evidence type="ECO:0000259" key="7">
    <source>
        <dbReference type="PROSITE" id="PS50071"/>
    </source>
</evidence>
<dbReference type="Gene3D" id="1.10.10.60">
    <property type="entry name" value="Homeodomain-like"/>
    <property type="match status" value="1"/>
</dbReference>
<dbReference type="Pfam" id="PF00046">
    <property type="entry name" value="Homeodomain"/>
    <property type="match status" value="1"/>
</dbReference>
<dbReference type="PRINTS" id="PR00024">
    <property type="entry name" value="HOMEOBOX"/>
</dbReference>
<dbReference type="GO" id="GO:0003677">
    <property type="term" value="F:DNA binding"/>
    <property type="evidence" value="ECO:0007669"/>
    <property type="project" value="UniProtKB-UniRule"/>
</dbReference>
<dbReference type="SMART" id="SM00389">
    <property type="entry name" value="HOX"/>
    <property type="match status" value="1"/>
</dbReference>
<dbReference type="InterPro" id="IPR009057">
    <property type="entry name" value="Homeodomain-like_sf"/>
</dbReference>
<dbReference type="InterPro" id="IPR001356">
    <property type="entry name" value="HD"/>
</dbReference>
<dbReference type="CDD" id="cd00086">
    <property type="entry name" value="homeodomain"/>
    <property type="match status" value="1"/>
</dbReference>
<evidence type="ECO:0000313" key="8">
    <source>
        <dbReference type="Proteomes" id="UP000036681"/>
    </source>
</evidence>
<keyword evidence="4 5" id="KW-0539">Nucleus</keyword>
<dbReference type="InterPro" id="IPR050848">
    <property type="entry name" value="Homeobox_TF"/>
</dbReference>
<name>A0A0M3ID72_ASCLU</name>
<dbReference type="InterPro" id="IPR020479">
    <property type="entry name" value="HD_metazoa"/>
</dbReference>
<keyword evidence="2 5" id="KW-0238">DNA-binding</keyword>
<reference evidence="9" key="1">
    <citation type="submission" date="2017-02" db="UniProtKB">
        <authorList>
            <consortium name="WormBaseParasite"/>
        </authorList>
    </citation>
    <scope>IDENTIFICATION</scope>
</reference>
<dbReference type="InterPro" id="IPR000047">
    <property type="entry name" value="HTH_motif"/>
</dbReference>
<feature type="domain" description="Homeobox" evidence="7">
    <location>
        <begin position="10"/>
        <end position="70"/>
    </location>
</feature>
<evidence type="ECO:0000313" key="9">
    <source>
        <dbReference type="WBParaSite" id="ALUE_0001593501-mRNA-1"/>
    </source>
</evidence>
<dbReference type="InterPro" id="IPR017970">
    <property type="entry name" value="Homeobox_CS"/>
</dbReference>
<proteinExistence type="predicted"/>
<protein>
    <submittedName>
        <fullName evidence="9">Homeobox domain-containing protein</fullName>
    </submittedName>
</protein>
<sequence length="165" mass="18773">MLFPKALDLHRPKRPRTTFSATQLAELEKEYEHNPYLIGEERANLAEKLNLTDTQVKVWFQNRRTKEKKRICNSTNEIAHQSQNVETYVSKTPTIEAIQSHDVYTSFFRAPLPSSNLPSSDAFPIPTPFTYPQFSGLFPIDPLGQFPSSHSSIVESPQPLDPGML</sequence>
<dbReference type="PROSITE" id="PS00027">
    <property type="entry name" value="HOMEOBOX_1"/>
    <property type="match status" value="1"/>
</dbReference>
<evidence type="ECO:0000256" key="4">
    <source>
        <dbReference type="ARBA" id="ARBA00023242"/>
    </source>
</evidence>
<dbReference type="AlphaFoldDB" id="A0A0M3ID72"/>
<dbReference type="GO" id="GO:0005634">
    <property type="term" value="C:nucleus"/>
    <property type="evidence" value="ECO:0007669"/>
    <property type="project" value="UniProtKB-SubCell"/>
</dbReference>
<dbReference type="PANTHER" id="PTHR24333:SF5">
    <property type="entry name" value="VENT HOMEOBOX"/>
    <property type="match status" value="1"/>
</dbReference>
<dbReference type="GO" id="GO:0000981">
    <property type="term" value="F:DNA-binding transcription factor activity, RNA polymerase II-specific"/>
    <property type="evidence" value="ECO:0007669"/>
    <property type="project" value="InterPro"/>
</dbReference>
<evidence type="ECO:0000256" key="3">
    <source>
        <dbReference type="ARBA" id="ARBA00023155"/>
    </source>
</evidence>
<keyword evidence="3 5" id="KW-0371">Homeobox</keyword>
<dbReference type="PROSITE" id="PS50071">
    <property type="entry name" value="HOMEOBOX_2"/>
    <property type="match status" value="1"/>
</dbReference>
<organism evidence="8 9">
    <name type="scientific">Ascaris lumbricoides</name>
    <name type="common">Giant roundworm</name>
    <dbReference type="NCBI Taxonomy" id="6252"/>
    <lineage>
        <taxon>Eukaryota</taxon>
        <taxon>Metazoa</taxon>
        <taxon>Ecdysozoa</taxon>
        <taxon>Nematoda</taxon>
        <taxon>Chromadorea</taxon>
        <taxon>Rhabditida</taxon>
        <taxon>Spirurina</taxon>
        <taxon>Ascaridomorpha</taxon>
        <taxon>Ascaridoidea</taxon>
        <taxon>Ascarididae</taxon>
        <taxon>Ascaris</taxon>
    </lineage>
</organism>
<dbReference type="PRINTS" id="PR00031">
    <property type="entry name" value="HTHREPRESSR"/>
</dbReference>
<dbReference type="SUPFAM" id="SSF46689">
    <property type="entry name" value="Homeodomain-like"/>
    <property type="match status" value="1"/>
</dbReference>
<evidence type="ECO:0000256" key="2">
    <source>
        <dbReference type="ARBA" id="ARBA00023125"/>
    </source>
</evidence>
<accession>A0A0M3ID72</accession>
<dbReference type="PANTHER" id="PTHR24333">
    <property type="entry name" value="HOMEO BOX HB9 LIKE A-RELATED"/>
    <property type="match status" value="1"/>
</dbReference>
<dbReference type="WBParaSite" id="ALUE_0001593501-mRNA-1">
    <property type="protein sequence ID" value="ALUE_0001593501-mRNA-1"/>
    <property type="gene ID" value="ALUE_0001593501"/>
</dbReference>
<keyword evidence="8" id="KW-1185">Reference proteome</keyword>
<comment type="subcellular location">
    <subcellularLocation>
        <location evidence="1 5 6">Nucleus</location>
    </subcellularLocation>
</comment>
<evidence type="ECO:0000256" key="1">
    <source>
        <dbReference type="ARBA" id="ARBA00004123"/>
    </source>
</evidence>
<evidence type="ECO:0000256" key="5">
    <source>
        <dbReference type="PROSITE-ProRule" id="PRU00108"/>
    </source>
</evidence>
<feature type="DNA-binding region" description="Homeobox" evidence="5">
    <location>
        <begin position="12"/>
        <end position="71"/>
    </location>
</feature>
<dbReference type="FunFam" id="1.10.10.60:FF:000553">
    <property type="entry name" value="Homeobox protein ceh-5"/>
    <property type="match status" value="1"/>
</dbReference>
<dbReference type="Proteomes" id="UP000036681">
    <property type="component" value="Unplaced"/>
</dbReference>
<evidence type="ECO:0000256" key="6">
    <source>
        <dbReference type="RuleBase" id="RU000682"/>
    </source>
</evidence>